<feature type="domain" description="TonB-dependent receptor plug" evidence="8">
    <location>
        <begin position="86"/>
        <end position="196"/>
    </location>
</feature>
<evidence type="ECO:0000256" key="6">
    <source>
        <dbReference type="SAM" id="SignalP"/>
    </source>
</evidence>
<dbReference type="Pfam" id="PF00593">
    <property type="entry name" value="TonB_dep_Rec_b-barrel"/>
    <property type="match status" value="1"/>
</dbReference>
<gene>
    <name evidence="9" type="ORF">S2091_0308</name>
</gene>
<dbReference type="EMBL" id="PUGF01000001">
    <property type="protein sequence ID" value="PRC95113.1"/>
    <property type="molecule type" value="Genomic_DNA"/>
</dbReference>
<proteinExistence type="inferred from homology"/>
<evidence type="ECO:0000313" key="10">
    <source>
        <dbReference type="Proteomes" id="UP000237839"/>
    </source>
</evidence>
<evidence type="ECO:0000256" key="1">
    <source>
        <dbReference type="ARBA" id="ARBA00004442"/>
    </source>
</evidence>
<reference evidence="9 10" key="1">
    <citation type="submission" date="2018-02" db="EMBL/GenBank/DDBJ databases">
        <title>Solimicrobium silvestre gen. nov., sp. nov., isolated from alpine forest soil.</title>
        <authorList>
            <person name="Margesin R."/>
            <person name="Albuquerque L."/>
            <person name="Zhang D.-C."/>
            <person name="Froufe H.J.C."/>
            <person name="Severino R."/>
            <person name="Roxo I."/>
            <person name="Egas C."/>
            <person name="Da Costa M.S."/>
        </authorList>
    </citation>
    <scope>NUCLEOTIDE SEQUENCE [LARGE SCALE GENOMIC DNA]</scope>
    <source>
        <strain evidence="9 10">S20-91</strain>
    </source>
</reference>
<dbReference type="InterPro" id="IPR037066">
    <property type="entry name" value="Plug_dom_sf"/>
</dbReference>
<keyword evidence="3 5" id="KW-0472">Membrane</keyword>
<comment type="caution">
    <text evidence="9">The sequence shown here is derived from an EMBL/GenBank/DDBJ whole genome shotgun (WGS) entry which is preliminary data.</text>
</comment>
<keyword evidence="4" id="KW-0998">Cell outer membrane</keyword>
<dbReference type="Gene3D" id="2.40.170.20">
    <property type="entry name" value="TonB-dependent receptor, beta-barrel domain"/>
    <property type="match status" value="1"/>
</dbReference>
<dbReference type="InterPro" id="IPR000531">
    <property type="entry name" value="Beta-barrel_TonB"/>
</dbReference>
<dbReference type="NCBIfam" id="TIGR01782">
    <property type="entry name" value="TonB-Xanth-Caul"/>
    <property type="match status" value="1"/>
</dbReference>
<feature type="signal peptide" evidence="6">
    <location>
        <begin position="1"/>
        <end position="42"/>
    </location>
</feature>
<dbReference type="SUPFAM" id="SSF56935">
    <property type="entry name" value="Porins"/>
    <property type="match status" value="1"/>
</dbReference>
<dbReference type="AlphaFoldDB" id="A0A2S9H5A8"/>
<evidence type="ECO:0000256" key="2">
    <source>
        <dbReference type="ARBA" id="ARBA00009810"/>
    </source>
</evidence>
<feature type="chain" id="PRO_5015566250" evidence="6">
    <location>
        <begin position="43"/>
        <end position="898"/>
    </location>
</feature>
<keyword evidence="9" id="KW-0675">Receptor</keyword>
<name>A0A2S9H5A8_9BURK</name>
<keyword evidence="6" id="KW-0732">Signal</keyword>
<accession>A0A2S9H5A8</accession>
<dbReference type="OrthoDB" id="8727862at2"/>
<comment type="similarity">
    <text evidence="2 5">Belongs to the TonB-dependent receptor family.</text>
</comment>
<dbReference type="Pfam" id="PF07715">
    <property type="entry name" value="Plug"/>
    <property type="match status" value="1"/>
</dbReference>
<protein>
    <submittedName>
        <fullName evidence="9">TonB-Xanth-Caul: TonB-dependent receptor</fullName>
    </submittedName>
</protein>
<dbReference type="PANTHER" id="PTHR40980:SF4">
    <property type="entry name" value="TONB-DEPENDENT RECEPTOR-LIKE BETA-BARREL DOMAIN-CONTAINING PROTEIN"/>
    <property type="match status" value="1"/>
</dbReference>
<keyword evidence="10" id="KW-1185">Reference proteome</keyword>
<dbReference type="InterPro" id="IPR012910">
    <property type="entry name" value="Plug_dom"/>
</dbReference>
<dbReference type="GO" id="GO:0009279">
    <property type="term" value="C:cell outer membrane"/>
    <property type="evidence" value="ECO:0007669"/>
    <property type="project" value="UniProtKB-SubCell"/>
</dbReference>
<dbReference type="RefSeq" id="WP_105530008.1">
    <property type="nucleotide sequence ID" value="NZ_PUGF01000001.1"/>
</dbReference>
<dbReference type="InterPro" id="IPR010104">
    <property type="entry name" value="TonB_rcpt_bac"/>
</dbReference>
<evidence type="ECO:0000259" key="8">
    <source>
        <dbReference type="Pfam" id="PF07715"/>
    </source>
</evidence>
<evidence type="ECO:0000256" key="3">
    <source>
        <dbReference type="ARBA" id="ARBA00023136"/>
    </source>
</evidence>
<dbReference type="PANTHER" id="PTHR40980">
    <property type="entry name" value="PLUG DOMAIN-CONTAINING PROTEIN"/>
    <property type="match status" value="1"/>
</dbReference>
<sequence length="898" mass="97207">MKPIDMQRIQPVSFKLTPLAKSILLLCSALCANTALVQPAWAAADETPLVAEASPADAGDTKPVSAIEEITILGQRATAYNAIKAQKEAPNLINVLTSDEIRKLPDVNVAEAVARLPGISLETDTGEGRFINIRGLDSDLNSTTFAGLRLPPSNPASPQNGGRAVALDAIPNGLVGSITVTKSNLPEQDAEALGGTIEITPKTAPADGKPFFDGHIGSGYEGLRGTAITDVSATVGGRFGGSGEHTNGISSYSDHPFSAVFTAAYYHDKRGIDDVEQSYIDDGVHPSNSLADIDMRRYQYDRQRHGVGLDLGAQPDANSTYYIRAFDAGYTEAKQNNHLQITMDGNPVTAPGGGFTDGVSANGFDKFLTDEKEKIDNQVFMVGGQNKFGGNVLDYRLGYTKGSYNQFYDYKADFNYTPSAGSITYNNTGAGNTSLFNVSGANYLNPGNYTLGSFKNQTEDITDHEWSFASNLKMPVSWGSFDDENIKFGLDARVRTRNAEEQPYSYKGIPNLPLTSVATGGDTTFYNGIYQIGPLIPAGELNTQLASYQIIKASDMLNAQLAYQHDTENVNSLYWQYQMTAGKLGVIAGVRVENTNAQYDAISQGVDAGGNNVVEPSSMARHYTNAFPSAQARYELDPATLLRASFSSTIARPGFNQINPSVQVSSADNTVSVGNPNLKPTTANSFDLSYEKYLPHSGIFSVGLFDKEIKNYIVATTYNQMFQNSGLYAGLAGEASVTSFTNTNSGYARGLEFNYQQKFKELPDFWSGFGVNLNYTFVDSGTDIHPGFTSMLPSTSRNNANAMLFYERDGLDLRLGVNYVSADLWAIGGNATTPDTFSDARLQVDFGGSYVINEKISLYFSAKNISNTPLKFYEGSPDRPIQREFYGPTFLAGLNFSY</sequence>
<dbReference type="InterPro" id="IPR036942">
    <property type="entry name" value="Beta-barrel_TonB_sf"/>
</dbReference>
<comment type="subcellular location">
    <subcellularLocation>
        <location evidence="1 5">Cell outer membrane</location>
    </subcellularLocation>
</comment>
<keyword evidence="5" id="KW-0798">TonB box</keyword>
<dbReference type="Proteomes" id="UP000237839">
    <property type="component" value="Unassembled WGS sequence"/>
</dbReference>
<feature type="domain" description="TonB-dependent receptor-like beta-barrel" evidence="7">
    <location>
        <begin position="406"/>
        <end position="865"/>
    </location>
</feature>
<dbReference type="Gene3D" id="2.170.130.10">
    <property type="entry name" value="TonB-dependent receptor, plug domain"/>
    <property type="match status" value="1"/>
</dbReference>
<evidence type="ECO:0000256" key="4">
    <source>
        <dbReference type="ARBA" id="ARBA00023237"/>
    </source>
</evidence>
<evidence type="ECO:0000256" key="5">
    <source>
        <dbReference type="RuleBase" id="RU003357"/>
    </source>
</evidence>
<evidence type="ECO:0000313" key="9">
    <source>
        <dbReference type="EMBL" id="PRC95113.1"/>
    </source>
</evidence>
<organism evidence="9 10">
    <name type="scientific">Solimicrobium silvestre</name>
    <dbReference type="NCBI Taxonomy" id="2099400"/>
    <lineage>
        <taxon>Bacteria</taxon>
        <taxon>Pseudomonadati</taxon>
        <taxon>Pseudomonadota</taxon>
        <taxon>Betaproteobacteria</taxon>
        <taxon>Burkholderiales</taxon>
        <taxon>Oxalobacteraceae</taxon>
        <taxon>Solimicrobium</taxon>
    </lineage>
</organism>
<evidence type="ECO:0000259" key="7">
    <source>
        <dbReference type="Pfam" id="PF00593"/>
    </source>
</evidence>